<comment type="subcellular location">
    <subcellularLocation>
        <location evidence="1">Cell membrane</location>
        <topology evidence="1">Single-pass membrane protein</topology>
    </subcellularLocation>
    <subcellularLocation>
        <location evidence="7">Cell membrane</location>
        <topology evidence="7">Single-pass type II membrane protein</topology>
    </subcellularLocation>
</comment>
<feature type="transmembrane region" description="Helical" evidence="8">
    <location>
        <begin position="21"/>
        <end position="44"/>
    </location>
</feature>
<keyword evidence="7" id="KW-0653">Protein transport</keyword>
<dbReference type="InterPro" id="IPR003400">
    <property type="entry name" value="ExbD"/>
</dbReference>
<keyword evidence="6 8" id="KW-0472">Membrane</keyword>
<dbReference type="KEGG" id="ncu:F0U83_13825"/>
<name>A0A5P1REK0_9GAMM</name>
<gene>
    <name evidence="9" type="ORF">F0U83_13825</name>
</gene>
<keyword evidence="5 8" id="KW-1133">Transmembrane helix</keyword>
<evidence type="ECO:0000256" key="2">
    <source>
        <dbReference type="ARBA" id="ARBA00005811"/>
    </source>
</evidence>
<evidence type="ECO:0000256" key="3">
    <source>
        <dbReference type="ARBA" id="ARBA00022475"/>
    </source>
</evidence>
<dbReference type="GO" id="GO:0015031">
    <property type="term" value="P:protein transport"/>
    <property type="evidence" value="ECO:0007669"/>
    <property type="project" value="UniProtKB-KW"/>
</dbReference>
<evidence type="ECO:0000256" key="4">
    <source>
        <dbReference type="ARBA" id="ARBA00022692"/>
    </source>
</evidence>
<keyword evidence="4 7" id="KW-0812">Transmembrane</keyword>
<dbReference type="PANTHER" id="PTHR30558">
    <property type="entry name" value="EXBD MEMBRANE COMPONENT OF PMF-DRIVEN MACROMOLECULE IMPORT SYSTEM"/>
    <property type="match status" value="1"/>
</dbReference>
<keyword evidence="7" id="KW-0813">Transport</keyword>
<protein>
    <submittedName>
        <fullName evidence="9">Biopolymer transporter ExbD</fullName>
    </submittedName>
</protein>
<sequence length="136" mass="15029">MRLHSVLLDILPAQKRKAISLTPLIDVVFILLLFFMLSTSFIRWKEITISSAQGSTESTRSIVKVELISESGRFLVNGTKYESDDLGSVNRIIQQQPDSVFAIAANPHISTQALIDLLEHFKQAGAQHVSLTAVVP</sequence>
<dbReference type="EMBL" id="CP043869">
    <property type="protein sequence ID" value="QEQ97712.1"/>
    <property type="molecule type" value="Genomic_DNA"/>
</dbReference>
<evidence type="ECO:0000256" key="1">
    <source>
        <dbReference type="ARBA" id="ARBA00004162"/>
    </source>
</evidence>
<evidence type="ECO:0000313" key="10">
    <source>
        <dbReference type="Proteomes" id="UP000324760"/>
    </source>
</evidence>
<dbReference type="AlphaFoldDB" id="A0A5P1REK0"/>
<organism evidence="9 10">
    <name type="scientific">Neptunomonas concharum</name>
    <dbReference type="NCBI Taxonomy" id="1031538"/>
    <lineage>
        <taxon>Bacteria</taxon>
        <taxon>Pseudomonadati</taxon>
        <taxon>Pseudomonadota</taxon>
        <taxon>Gammaproteobacteria</taxon>
        <taxon>Oceanospirillales</taxon>
        <taxon>Oceanospirillaceae</taxon>
        <taxon>Neptunomonas</taxon>
    </lineage>
</organism>
<keyword evidence="10" id="KW-1185">Reference proteome</keyword>
<dbReference type="GO" id="GO:0005886">
    <property type="term" value="C:plasma membrane"/>
    <property type="evidence" value="ECO:0007669"/>
    <property type="project" value="UniProtKB-SubCell"/>
</dbReference>
<reference evidence="9 10" key="1">
    <citation type="journal article" date="2019" name="Biochem. Eng. J.">
        <title>Metabolic engineering of the marine bacteria Neptunomonas concharum for the production of acetoin and meso-2,3-butanediol from acetate.</title>
        <authorList>
            <person name="Li W."/>
            <person name="Pu N."/>
            <person name="Liu C.-X."/>
            <person name="Yuan Q.-P."/>
            <person name="Li Z.-J."/>
        </authorList>
    </citation>
    <scope>NUCLEOTIDE SEQUENCE [LARGE SCALE GENOMIC DNA]</scope>
    <source>
        <strain evidence="9 10">JCM17730</strain>
    </source>
</reference>
<dbReference type="Proteomes" id="UP000324760">
    <property type="component" value="Chromosome"/>
</dbReference>
<accession>A0A5P1REK0</accession>
<evidence type="ECO:0000256" key="5">
    <source>
        <dbReference type="ARBA" id="ARBA00022989"/>
    </source>
</evidence>
<evidence type="ECO:0000256" key="6">
    <source>
        <dbReference type="ARBA" id="ARBA00023136"/>
    </source>
</evidence>
<dbReference type="GO" id="GO:0022857">
    <property type="term" value="F:transmembrane transporter activity"/>
    <property type="evidence" value="ECO:0007669"/>
    <property type="project" value="InterPro"/>
</dbReference>
<evidence type="ECO:0000256" key="7">
    <source>
        <dbReference type="RuleBase" id="RU003879"/>
    </source>
</evidence>
<evidence type="ECO:0000256" key="8">
    <source>
        <dbReference type="SAM" id="Phobius"/>
    </source>
</evidence>
<proteinExistence type="inferred from homology"/>
<evidence type="ECO:0000313" key="9">
    <source>
        <dbReference type="EMBL" id="QEQ97712.1"/>
    </source>
</evidence>
<keyword evidence="3" id="KW-1003">Cell membrane</keyword>
<dbReference type="Pfam" id="PF02472">
    <property type="entry name" value="ExbD"/>
    <property type="match status" value="1"/>
</dbReference>
<dbReference type="PANTHER" id="PTHR30558:SF7">
    <property type="entry name" value="TOL-PAL SYSTEM PROTEIN TOLR"/>
    <property type="match status" value="1"/>
</dbReference>
<comment type="similarity">
    <text evidence="2 7">Belongs to the ExbD/TolR family.</text>
</comment>